<organism evidence="2 3">
    <name type="scientific">Pseudomonas mosselii</name>
    <dbReference type="NCBI Taxonomy" id="78327"/>
    <lineage>
        <taxon>Bacteria</taxon>
        <taxon>Pseudomonadati</taxon>
        <taxon>Pseudomonadota</taxon>
        <taxon>Gammaproteobacteria</taxon>
        <taxon>Pseudomonadales</taxon>
        <taxon>Pseudomonadaceae</taxon>
        <taxon>Pseudomonas</taxon>
    </lineage>
</organism>
<name>A0A7W2JRE8_9PSED</name>
<comment type="caution">
    <text evidence="2">The sequence shown here is derived from an EMBL/GenBank/DDBJ whole genome shotgun (WGS) entry which is preliminary data.</text>
</comment>
<reference evidence="2 3" key="1">
    <citation type="submission" date="2020-07" db="EMBL/GenBank/DDBJ databases">
        <title>Diversity of carbapenemase encoding genes among Pseudomonas putida group clinical isolates in a tertiary Brazilian hospital.</title>
        <authorList>
            <person name="Alberto-Lei F."/>
            <person name="Nodari C.S."/>
            <person name="Streling A.P."/>
            <person name="Paulino J.T."/>
            <person name="Bessa-Neto F.O."/>
            <person name="Cayo R."/>
            <person name="Gales A.C."/>
        </authorList>
    </citation>
    <scope>NUCLEOTIDE SEQUENCE [LARGE SCALE GENOMIC DNA]</scope>
    <source>
        <strain evidence="2 3">14802</strain>
    </source>
</reference>
<dbReference type="RefSeq" id="WP_182321959.1">
    <property type="nucleotide sequence ID" value="NZ_JACGDE010000001.1"/>
</dbReference>
<keyword evidence="1" id="KW-0732">Signal</keyword>
<evidence type="ECO:0000256" key="1">
    <source>
        <dbReference type="SAM" id="SignalP"/>
    </source>
</evidence>
<dbReference type="Proteomes" id="UP000541770">
    <property type="component" value="Unassembled WGS sequence"/>
</dbReference>
<protein>
    <submittedName>
        <fullName evidence="2">DUF2790 domain-containing protein</fullName>
    </submittedName>
</protein>
<dbReference type="InterPro" id="IPR021245">
    <property type="entry name" value="DUF2790"/>
</dbReference>
<accession>A0A7W2JRE8</accession>
<dbReference type="Pfam" id="PF10976">
    <property type="entry name" value="DUF2790"/>
    <property type="match status" value="1"/>
</dbReference>
<gene>
    <name evidence="2" type="ORF">H4C75_03200</name>
</gene>
<feature type="chain" id="PRO_5031279067" evidence="1">
    <location>
        <begin position="25"/>
        <end position="83"/>
    </location>
</feature>
<dbReference type="Gene3D" id="2.30.140.50">
    <property type="entry name" value="Protein of unknown function DUF2790"/>
    <property type="match status" value="1"/>
</dbReference>
<dbReference type="AlphaFoldDB" id="A0A7W2JRE8"/>
<evidence type="ECO:0000313" key="3">
    <source>
        <dbReference type="Proteomes" id="UP000541770"/>
    </source>
</evidence>
<dbReference type="EMBL" id="JACGDE010000001">
    <property type="protein sequence ID" value="MBA6063766.1"/>
    <property type="molecule type" value="Genomic_DNA"/>
</dbReference>
<feature type="signal peptide" evidence="1">
    <location>
        <begin position="1"/>
        <end position="24"/>
    </location>
</feature>
<evidence type="ECO:0000313" key="2">
    <source>
        <dbReference type="EMBL" id="MBA6063766.1"/>
    </source>
</evidence>
<proteinExistence type="predicted"/>
<sequence length="83" mass="8731">MTLRKAFALTVTTLALGTSAGSFASEATPYRYGMDLDIAKVISIDAPTNAQGQASTATLTYRDSSGQLRAVSYVQPTVLANQN</sequence>